<organism evidence="1">
    <name type="scientific">marine metagenome</name>
    <dbReference type="NCBI Taxonomy" id="408172"/>
    <lineage>
        <taxon>unclassified sequences</taxon>
        <taxon>metagenomes</taxon>
        <taxon>ecological metagenomes</taxon>
    </lineage>
</organism>
<sequence>MSIRNLHHNLPAHVLDSAFVAELDQHIDWLIARHPGLRPESLGHHLIANDPFWIRFLSDTSEKQVQQLNDILARDFTTAKCGSGNATLQMQMDLLTHILLALFFLLLMIPT</sequence>
<name>A0A383E6B4_9ZZZZ</name>
<dbReference type="AlphaFoldDB" id="A0A383E6B4"/>
<protein>
    <submittedName>
        <fullName evidence="1">Uncharacterized protein</fullName>
    </submittedName>
</protein>
<dbReference type="EMBL" id="UINC01223248">
    <property type="protein sequence ID" value="SVE52367.1"/>
    <property type="molecule type" value="Genomic_DNA"/>
</dbReference>
<gene>
    <name evidence="1" type="ORF">METZ01_LOCUS505221</name>
</gene>
<proteinExistence type="predicted"/>
<reference evidence="1" key="1">
    <citation type="submission" date="2018-05" db="EMBL/GenBank/DDBJ databases">
        <authorList>
            <person name="Lanie J.A."/>
            <person name="Ng W.-L."/>
            <person name="Kazmierczak K.M."/>
            <person name="Andrzejewski T.M."/>
            <person name="Davidsen T.M."/>
            <person name="Wayne K.J."/>
            <person name="Tettelin H."/>
            <person name="Glass J.I."/>
            <person name="Rusch D."/>
            <person name="Podicherti R."/>
            <person name="Tsui H.-C.T."/>
            <person name="Winkler M.E."/>
        </authorList>
    </citation>
    <scope>NUCLEOTIDE SEQUENCE</scope>
</reference>
<accession>A0A383E6B4</accession>
<evidence type="ECO:0000313" key="1">
    <source>
        <dbReference type="EMBL" id="SVE52367.1"/>
    </source>
</evidence>